<protein>
    <submittedName>
        <fullName evidence="3">Uncharacterized protein</fullName>
    </submittedName>
</protein>
<feature type="transmembrane region" description="Helical" evidence="2">
    <location>
        <begin position="224"/>
        <end position="247"/>
    </location>
</feature>
<evidence type="ECO:0000313" key="4">
    <source>
        <dbReference type="Proteomes" id="UP000199376"/>
    </source>
</evidence>
<feature type="transmembrane region" description="Helical" evidence="2">
    <location>
        <begin position="98"/>
        <end position="118"/>
    </location>
</feature>
<keyword evidence="4" id="KW-1185">Reference proteome</keyword>
<evidence type="ECO:0000313" key="3">
    <source>
        <dbReference type="EMBL" id="SFC05950.1"/>
    </source>
</evidence>
<dbReference type="EMBL" id="FOLI01000004">
    <property type="protein sequence ID" value="SFC05950.1"/>
    <property type="molecule type" value="Genomic_DNA"/>
</dbReference>
<dbReference type="OrthoDB" id="2237747at2"/>
<sequence length="300" mass="33658">MSTRKEWEEYFQAVNDRMPNDAEVAEALQKGEFQEATTAQAAPAQETAQPAQAAQAQQAQPNEKVEEFKKQAGNYFAWFKERAMAPTKFMNDEKPNKMFLWISFALAVIFAALTPWNYLRRVLDQLNSQSGGASSSTKSAMSSFLNSTFIDSALISIVLFLAAFVGMAILLNKKENFQVMLNKYLVIFPAATVLTFIGFLYSFFASTPSLSDYSAFKSAIDDPMSFNMSIAGIVVFVITMIVAFQFIQKNLASNQKMDIIWWQLLQFVITAVVFVVLVSCVFQPMLDSAATTFMKSSIWY</sequence>
<proteinExistence type="predicted"/>
<gene>
    <name evidence="3" type="ORF">SAMN05660453_0959</name>
</gene>
<evidence type="ECO:0000256" key="2">
    <source>
        <dbReference type="SAM" id="Phobius"/>
    </source>
</evidence>
<accession>A0A1I1G9W6</accession>
<name>A0A1I1G9W6_9LACO</name>
<feature type="region of interest" description="Disordered" evidence="1">
    <location>
        <begin position="35"/>
        <end position="64"/>
    </location>
</feature>
<feature type="transmembrane region" description="Helical" evidence="2">
    <location>
        <begin position="184"/>
        <end position="204"/>
    </location>
</feature>
<dbReference type="RefSeq" id="WP_091502546.1">
    <property type="nucleotide sequence ID" value="NZ_FOLI01000004.1"/>
</dbReference>
<keyword evidence="2" id="KW-0472">Membrane</keyword>
<reference evidence="3 4" key="1">
    <citation type="submission" date="2016-10" db="EMBL/GenBank/DDBJ databases">
        <authorList>
            <person name="de Groot N.N."/>
        </authorList>
    </citation>
    <scope>NUCLEOTIDE SEQUENCE [LARGE SCALE GENOMIC DNA]</scope>
    <source>
        <strain evidence="3 4">DSM 19113</strain>
    </source>
</reference>
<feature type="transmembrane region" description="Helical" evidence="2">
    <location>
        <begin position="153"/>
        <end position="172"/>
    </location>
</feature>
<feature type="compositionally biased region" description="Low complexity" evidence="1">
    <location>
        <begin position="35"/>
        <end position="61"/>
    </location>
</feature>
<dbReference type="AlphaFoldDB" id="A0A1I1G9W6"/>
<feature type="transmembrane region" description="Helical" evidence="2">
    <location>
        <begin position="259"/>
        <end position="286"/>
    </location>
</feature>
<dbReference type="STRING" id="283737.SAMN05660453_0959"/>
<keyword evidence="2" id="KW-0812">Transmembrane</keyword>
<evidence type="ECO:0000256" key="1">
    <source>
        <dbReference type="SAM" id="MobiDB-lite"/>
    </source>
</evidence>
<organism evidence="3 4">
    <name type="scientific">Fructobacillus durionis</name>
    <dbReference type="NCBI Taxonomy" id="283737"/>
    <lineage>
        <taxon>Bacteria</taxon>
        <taxon>Bacillati</taxon>
        <taxon>Bacillota</taxon>
        <taxon>Bacilli</taxon>
        <taxon>Lactobacillales</taxon>
        <taxon>Lactobacillaceae</taxon>
        <taxon>Fructobacillus</taxon>
    </lineage>
</organism>
<keyword evidence="2" id="KW-1133">Transmembrane helix</keyword>
<dbReference type="Proteomes" id="UP000199376">
    <property type="component" value="Unassembled WGS sequence"/>
</dbReference>